<proteinExistence type="predicted"/>
<evidence type="ECO:0000313" key="4">
    <source>
        <dbReference type="Proteomes" id="UP001364224"/>
    </source>
</evidence>
<dbReference type="Pfam" id="PF00561">
    <property type="entry name" value="Abhydrolase_1"/>
    <property type="match status" value="1"/>
</dbReference>
<keyword evidence="4" id="KW-1185">Reference proteome</keyword>
<gene>
    <name evidence="3" type="ORF">V1286_006611</name>
</gene>
<evidence type="ECO:0000256" key="1">
    <source>
        <dbReference type="ARBA" id="ARBA00022801"/>
    </source>
</evidence>
<protein>
    <submittedName>
        <fullName evidence="3">Pimeloyl-ACP methyl ester carboxylesterase</fullName>
    </submittedName>
</protein>
<comment type="caution">
    <text evidence="3">The sequence shown here is derived from an EMBL/GenBank/DDBJ whole genome shotgun (WGS) entry which is preliminary data.</text>
</comment>
<evidence type="ECO:0000313" key="3">
    <source>
        <dbReference type="EMBL" id="MEH2559082.1"/>
    </source>
</evidence>
<accession>A0ABU8BKJ8</accession>
<sequence length="371" mass="39920">MNRRQLLAAALAPLAWRAAPDALSSKAFAATSERDGKMSKTTQRIIECNGIRINIAEQGEGPLVLLAHGFPESWFSWRHQIDALAAAGFRVVAPDMRGYGKSDAPQAIDQYTILHLVGDMVGILDALGAATAVIVGHDWGASVAWQAALMRPDRFSAVAALSVPFRPRSKAPPTSLMPRNENAQFYQLYFQEPGPAEAELGRDPSATIRNMLFGASGDGVAAARAAIAAGGPAPNLGMVPRGGGFLQGPGAPETLPSWISESDIDFYGEEFKRSGFRGALNYYRNIDRNWEITGAMAGLQVSVPALYVAGDRDFVVSFPGMDQLLANLKTFVPGLRKIQMLPGCGHWTQQERPNEVSAALVEFIRALPSRS</sequence>
<dbReference type="InterPro" id="IPR000073">
    <property type="entry name" value="AB_hydrolase_1"/>
</dbReference>
<evidence type="ECO:0000259" key="2">
    <source>
        <dbReference type="Pfam" id="PF00561"/>
    </source>
</evidence>
<organism evidence="3 4">
    <name type="scientific">Bradyrhizobium algeriense</name>
    <dbReference type="NCBI Taxonomy" id="634784"/>
    <lineage>
        <taxon>Bacteria</taxon>
        <taxon>Pseudomonadati</taxon>
        <taxon>Pseudomonadota</taxon>
        <taxon>Alphaproteobacteria</taxon>
        <taxon>Hyphomicrobiales</taxon>
        <taxon>Nitrobacteraceae</taxon>
        <taxon>Bradyrhizobium</taxon>
    </lineage>
</organism>
<dbReference type="EMBL" id="JAZHRV010000001">
    <property type="protein sequence ID" value="MEH2559082.1"/>
    <property type="molecule type" value="Genomic_DNA"/>
</dbReference>
<dbReference type="PRINTS" id="PR00111">
    <property type="entry name" value="ABHYDROLASE"/>
</dbReference>
<feature type="domain" description="AB hydrolase-1" evidence="2">
    <location>
        <begin position="62"/>
        <end position="191"/>
    </location>
</feature>
<name>A0ABU8BKJ8_9BRAD</name>
<dbReference type="InterPro" id="IPR029058">
    <property type="entry name" value="AB_hydrolase_fold"/>
</dbReference>
<dbReference type="Proteomes" id="UP001364224">
    <property type="component" value="Unassembled WGS sequence"/>
</dbReference>
<keyword evidence="1" id="KW-0378">Hydrolase</keyword>
<dbReference type="PANTHER" id="PTHR43329">
    <property type="entry name" value="EPOXIDE HYDROLASE"/>
    <property type="match status" value="1"/>
</dbReference>
<dbReference type="SUPFAM" id="SSF53474">
    <property type="entry name" value="alpha/beta-Hydrolases"/>
    <property type="match status" value="1"/>
</dbReference>
<dbReference type="PRINTS" id="PR00412">
    <property type="entry name" value="EPOXHYDRLASE"/>
</dbReference>
<reference evidence="3 4" key="1">
    <citation type="submission" date="2024-02" db="EMBL/GenBank/DDBJ databases">
        <title>Adaptive strategies in a cosmopolitan and abundant soil bacterium.</title>
        <authorList>
            <person name="Carini P."/>
        </authorList>
    </citation>
    <scope>NUCLEOTIDE SEQUENCE [LARGE SCALE GENOMIC DNA]</scope>
    <source>
        <strain evidence="3 4">AZCC 1608</strain>
    </source>
</reference>
<dbReference type="Gene3D" id="3.40.50.1820">
    <property type="entry name" value="alpha/beta hydrolase"/>
    <property type="match status" value="1"/>
</dbReference>
<dbReference type="InterPro" id="IPR000639">
    <property type="entry name" value="Epox_hydrolase-like"/>
</dbReference>